<dbReference type="PRINTS" id="PR00080">
    <property type="entry name" value="SDRFAMILY"/>
</dbReference>
<dbReference type="RefSeq" id="WP_166854849.1">
    <property type="nucleotide sequence ID" value="NZ_CP063989.1"/>
</dbReference>
<dbReference type="PANTHER" id="PTHR42760">
    <property type="entry name" value="SHORT-CHAIN DEHYDROGENASES/REDUCTASES FAMILY MEMBER"/>
    <property type="match status" value="1"/>
</dbReference>
<dbReference type="Proteomes" id="UP000594637">
    <property type="component" value="Chromosome"/>
</dbReference>
<keyword evidence="6" id="KW-1185">Reference proteome</keyword>
<protein>
    <submittedName>
        <fullName evidence="5">SDR family oxidoreductase</fullName>
    </submittedName>
</protein>
<dbReference type="SUPFAM" id="SSF51735">
    <property type="entry name" value="NAD(P)-binding Rossmann-fold domains"/>
    <property type="match status" value="1"/>
</dbReference>
<dbReference type="PRINTS" id="PR00081">
    <property type="entry name" value="GDHRDH"/>
</dbReference>
<evidence type="ECO:0000259" key="4">
    <source>
        <dbReference type="SMART" id="SM00822"/>
    </source>
</evidence>
<evidence type="ECO:0000256" key="3">
    <source>
        <dbReference type="SAM" id="MobiDB-lite"/>
    </source>
</evidence>
<organism evidence="5 6">
    <name type="scientific">Actinomyces respiraculi</name>
    <dbReference type="NCBI Taxonomy" id="2744574"/>
    <lineage>
        <taxon>Bacteria</taxon>
        <taxon>Bacillati</taxon>
        <taxon>Actinomycetota</taxon>
        <taxon>Actinomycetes</taxon>
        <taxon>Actinomycetales</taxon>
        <taxon>Actinomycetaceae</taxon>
        <taxon>Actinomyces</taxon>
    </lineage>
</organism>
<dbReference type="KEGG" id="arep:ID810_07045"/>
<dbReference type="InterPro" id="IPR002347">
    <property type="entry name" value="SDR_fam"/>
</dbReference>
<comment type="similarity">
    <text evidence="1">Belongs to the short-chain dehydrogenases/reductases (SDR) family.</text>
</comment>
<dbReference type="InterPro" id="IPR057326">
    <property type="entry name" value="KR_dom"/>
</dbReference>
<name>A0A7T0LIU5_9ACTO</name>
<dbReference type="Pfam" id="PF13561">
    <property type="entry name" value="adh_short_C2"/>
    <property type="match status" value="1"/>
</dbReference>
<gene>
    <name evidence="5" type="ORF">ID810_07045</name>
</gene>
<proteinExistence type="inferred from homology"/>
<dbReference type="FunFam" id="3.40.50.720:FF:000173">
    <property type="entry name" value="3-oxoacyl-[acyl-carrier protein] reductase"/>
    <property type="match status" value="1"/>
</dbReference>
<feature type="domain" description="Ketoreductase" evidence="4">
    <location>
        <begin position="23"/>
        <end position="193"/>
    </location>
</feature>
<keyword evidence="2" id="KW-0560">Oxidoreductase</keyword>
<sequence length="256" mass="25509">MTSETAVHDDARHDGDAGGVPARTVVVTGASRGIGAAVATALARRGDRVVGLSRTGTAPDGVLGMVADVTDPQAVERAVATALVETGSAVVDVLVAAAGTHVDALAMRTSDAAWDEVLRTNLTGSFHAARAVLPGMLRARRGRIVLVSSVIAARGGTGLAAYGASKGGVEGLTRSLAREVAGRGVTVNAVAPGLVATDMTASLGERARASYLAAIPAGRFATVEEVVDPVVFLASPGASYVTGTVLAVDGGMGMGR</sequence>
<evidence type="ECO:0000313" key="6">
    <source>
        <dbReference type="Proteomes" id="UP000594637"/>
    </source>
</evidence>
<accession>A0A7T0LIU5</accession>
<dbReference type="InterPro" id="IPR020904">
    <property type="entry name" value="Sc_DH/Rdtase_CS"/>
</dbReference>
<feature type="compositionally biased region" description="Basic and acidic residues" evidence="3">
    <location>
        <begin position="1"/>
        <end position="16"/>
    </location>
</feature>
<evidence type="ECO:0000313" key="5">
    <source>
        <dbReference type="EMBL" id="QPL04559.1"/>
    </source>
</evidence>
<reference evidence="5 6" key="1">
    <citation type="submission" date="2020-11" db="EMBL/GenBank/DDBJ databases">
        <title>Actinomyces sp. ZJ750.</title>
        <authorList>
            <person name="Zhou J."/>
        </authorList>
    </citation>
    <scope>NUCLEOTIDE SEQUENCE [LARGE SCALE GENOMIC DNA]</scope>
    <source>
        <strain evidence="5 6">ZJ750</strain>
    </source>
</reference>
<feature type="region of interest" description="Disordered" evidence="3">
    <location>
        <begin position="1"/>
        <end position="21"/>
    </location>
</feature>
<evidence type="ECO:0000256" key="2">
    <source>
        <dbReference type="ARBA" id="ARBA00023002"/>
    </source>
</evidence>
<dbReference type="EMBL" id="CP063989">
    <property type="protein sequence ID" value="QPL04559.1"/>
    <property type="molecule type" value="Genomic_DNA"/>
</dbReference>
<dbReference type="PROSITE" id="PS00061">
    <property type="entry name" value="ADH_SHORT"/>
    <property type="match status" value="1"/>
</dbReference>
<dbReference type="GO" id="GO:0030497">
    <property type="term" value="P:fatty acid elongation"/>
    <property type="evidence" value="ECO:0007669"/>
    <property type="project" value="TreeGrafter"/>
</dbReference>
<dbReference type="GO" id="GO:0016616">
    <property type="term" value="F:oxidoreductase activity, acting on the CH-OH group of donors, NAD or NADP as acceptor"/>
    <property type="evidence" value="ECO:0007669"/>
    <property type="project" value="UniProtKB-ARBA"/>
</dbReference>
<dbReference type="InterPro" id="IPR036291">
    <property type="entry name" value="NAD(P)-bd_dom_sf"/>
</dbReference>
<dbReference type="Gene3D" id="3.40.50.720">
    <property type="entry name" value="NAD(P)-binding Rossmann-like Domain"/>
    <property type="match status" value="1"/>
</dbReference>
<dbReference type="SMART" id="SM00822">
    <property type="entry name" value="PKS_KR"/>
    <property type="match status" value="1"/>
</dbReference>
<dbReference type="PANTHER" id="PTHR42760:SF40">
    <property type="entry name" value="3-OXOACYL-[ACYL-CARRIER-PROTEIN] REDUCTASE, CHLOROPLASTIC"/>
    <property type="match status" value="1"/>
</dbReference>
<evidence type="ECO:0000256" key="1">
    <source>
        <dbReference type="ARBA" id="ARBA00006484"/>
    </source>
</evidence>
<dbReference type="AlphaFoldDB" id="A0A7T0LIU5"/>